<name>A0ABN7SG64_OIKDI</name>
<reference evidence="2 3" key="1">
    <citation type="submission" date="2021-04" db="EMBL/GenBank/DDBJ databases">
        <authorList>
            <person name="Bliznina A."/>
        </authorList>
    </citation>
    <scope>NUCLEOTIDE SEQUENCE [LARGE SCALE GENOMIC DNA]</scope>
</reference>
<accession>A0ABN7SG64</accession>
<keyword evidence="3" id="KW-1185">Reference proteome</keyword>
<organism evidence="2 3">
    <name type="scientific">Oikopleura dioica</name>
    <name type="common">Tunicate</name>
    <dbReference type="NCBI Taxonomy" id="34765"/>
    <lineage>
        <taxon>Eukaryota</taxon>
        <taxon>Metazoa</taxon>
        <taxon>Chordata</taxon>
        <taxon>Tunicata</taxon>
        <taxon>Appendicularia</taxon>
        <taxon>Copelata</taxon>
        <taxon>Oikopleuridae</taxon>
        <taxon>Oikopleura</taxon>
    </lineage>
</organism>
<evidence type="ECO:0000256" key="1">
    <source>
        <dbReference type="SAM" id="MobiDB-lite"/>
    </source>
</evidence>
<evidence type="ECO:0000313" key="3">
    <source>
        <dbReference type="Proteomes" id="UP001158576"/>
    </source>
</evidence>
<evidence type="ECO:0000313" key="2">
    <source>
        <dbReference type="EMBL" id="CAG5095331.1"/>
    </source>
</evidence>
<feature type="compositionally biased region" description="Low complexity" evidence="1">
    <location>
        <begin position="269"/>
        <end position="280"/>
    </location>
</feature>
<sequence length="322" mass="36577">MSSSQINGNTRQKILRQLRNIIPRPITISPDDPNAPPERRFPVRVSPLNVPFEYPAEPIFKVPKVPKSMFFYDTPKPKPEPEPIVGISQRTVWCPLKSKNQLKVTPIYAWGWDRTYARSRDLEKAGIKFVPPSERRNRVVIPYYPPNSDSATPLAPKSKNIKIQIQRDEPEAQLPDQVPTLQLPTRQLPLPEQDLFGVNSEEVPQPLFPPKEDDEEDEDPFNTSFVGEGDDDDEDDENGEYRGRINEEVEEKADDFKENWDPNAPGPSSPGTDPGTPRPGASTRRPASRQISKDESSPMMDLYGPEIVTSIYNVRRDALKRL</sequence>
<protein>
    <submittedName>
        <fullName evidence="2">Oidioi.mRNA.OKI2018_I69.XSR.g14138.t1.cds</fullName>
    </submittedName>
</protein>
<feature type="compositionally biased region" description="Acidic residues" evidence="1">
    <location>
        <begin position="228"/>
        <end position="238"/>
    </location>
</feature>
<proteinExistence type="predicted"/>
<dbReference type="Proteomes" id="UP001158576">
    <property type="component" value="Chromosome XSR"/>
</dbReference>
<dbReference type="EMBL" id="OU015569">
    <property type="protein sequence ID" value="CAG5095331.1"/>
    <property type="molecule type" value="Genomic_DNA"/>
</dbReference>
<feature type="region of interest" description="Disordered" evidence="1">
    <location>
        <begin position="201"/>
        <end position="303"/>
    </location>
</feature>
<gene>
    <name evidence="2" type="ORF">OKIOD_LOCUS5696</name>
</gene>